<accession>A0ABC9SI63</accession>
<dbReference type="EMBL" id="AHMS02000027">
    <property type="protein sequence ID" value="EMN17310.1"/>
    <property type="molecule type" value="Genomic_DNA"/>
</dbReference>
<evidence type="ECO:0000313" key="1">
    <source>
        <dbReference type="EMBL" id="EMN17310.1"/>
    </source>
</evidence>
<sequence length="41" mass="5015">MGKLLSIFRRHVSKRFHRSFTIKRGVRFNEKLKIQRWKSAA</sequence>
<organism evidence="1 2">
    <name type="scientific">Leptospira borgpetersenii str. Brem 328</name>
    <dbReference type="NCBI Taxonomy" id="1049780"/>
    <lineage>
        <taxon>Bacteria</taxon>
        <taxon>Pseudomonadati</taxon>
        <taxon>Spirochaetota</taxon>
        <taxon>Spirochaetia</taxon>
        <taxon>Leptospirales</taxon>
        <taxon>Leptospiraceae</taxon>
        <taxon>Leptospira</taxon>
    </lineage>
</organism>
<dbReference type="AlphaFoldDB" id="A0ABC9SI63"/>
<name>A0ABC9SI63_LEPBO</name>
<gene>
    <name evidence="1" type="ORF">LEP1GSC056_1346</name>
</gene>
<proteinExistence type="predicted"/>
<reference evidence="1 2" key="1">
    <citation type="submission" date="2013-01" db="EMBL/GenBank/DDBJ databases">
        <authorList>
            <person name="Harkins D.M."/>
            <person name="Durkin A.S."/>
            <person name="Brinkac L.M."/>
            <person name="Haft D.H."/>
            <person name="Selengut J.D."/>
            <person name="Sanka R."/>
            <person name="DePew J."/>
            <person name="Purushe J."/>
            <person name="Hartskeerl R.A."/>
            <person name="Ahmed A."/>
            <person name="van der Linden H."/>
            <person name="Goris M.G.A."/>
            <person name="Vinetz J.M."/>
            <person name="Sutton G.G."/>
            <person name="Nierman W.C."/>
            <person name="Fouts D.E."/>
        </authorList>
    </citation>
    <scope>NUCLEOTIDE SEQUENCE [LARGE SCALE GENOMIC DNA]</scope>
    <source>
        <strain evidence="1 2">Brem 328</strain>
    </source>
</reference>
<comment type="caution">
    <text evidence="1">The sequence shown here is derived from an EMBL/GenBank/DDBJ whole genome shotgun (WGS) entry which is preliminary data.</text>
</comment>
<protein>
    <submittedName>
        <fullName evidence="1">Uncharacterized protein</fullName>
    </submittedName>
</protein>
<evidence type="ECO:0000313" key="2">
    <source>
        <dbReference type="Proteomes" id="UP000012166"/>
    </source>
</evidence>
<dbReference type="Proteomes" id="UP000012166">
    <property type="component" value="Unassembled WGS sequence"/>
</dbReference>